<feature type="region of interest" description="Disordered" evidence="1">
    <location>
        <begin position="1"/>
        <end position="55"/>
    </location>
</feature>
<dbReference type="EMBL" id="HBGY01010719">
    <property type="protein sequence ID" value="CAD9569189.1"/>
    <property type="molecule type" value="Transcribed_RNA"/>
</dbReference>
<feature type="compositionally biased region" description="Basic residues" evidence="1">
    <location>
        <begin position="1"/>
        <end position="10"/>
    </location>
</feature>
<evidence type="ECO:0000256" key="1">
    <source>
        <dbReference type="SAM" id="MobiDB-lite"/>
    </source>
</evidence>
<organism evidence="2">
    <name type="scientific">Leptocylindrus danicus</name>
    <dbReference type="NCBI Taxonomy" id="163516"/>
    <lineage>
        <taxon>Eukaryota</taxon>
        <taxon>Sar</taxon>
        <taxon>Stramenopiles</taxon>
        <taxon>Ochrophyta</taxon>
        <taxon>Bacillariophyta</taxon>
        <taxon>Coscinodiscophyceae</taxon>
        <taxon>Chaetocerotophycidae</taxon>
        <taxon>Leptocylindrales</taxon>
        <taxon>Leptocylindraceae</taxon>
        <taxon>Leptocylindrus</taxon>
    </lineage>
</organism>
<evidence type="ECO:0000313" key="2">
    <source>
        <dbReference type="EMBL" id="CAD9569189.1"/>
    </source>
</evidence>
<sequence length="269" mass="30456">MRKAAKKAPKKKEPVHNKKTKVELPMSGKKRKGPTSQLSAKEVKERSKKAKSMGFPEGWLVVVGDNYKIKIWNPEGQVFYSKKKAIASMEIVPSSSSSSSEEEEDPGPRQRRAKRVKKDKRRKSRRRSSGEKPKYNLDELGVVEDNPDDLIPYSKPGERKGESEPTSATGEVIDEDDPPWRREGHPFIGRLVNHSYRCAVRRRVTLTGIVTGWLDDTDVDSKGNPAYVSERSKEPAKLFHIDFDETSDITGIDMDESEVIEQLVHPQDD</sequence>
<protein>
    <submittedName>
        <fullName evidence="2">Uncharacterized protein</fullName>
    </submittedName>
</protein>
<name>A0A7S2P0S4_9STRA</name>
<feature type="compositionally biased region" description="Basic residues" evidence="1">
    <location>
        <begin position="109"/>
        <end position="127"/>
    </location>
</feature>
<feature type="compositionally biased region" description="Basic and acidic residues" evidence="1">
    <location>
        <begin position="11"/>
        <end position="22"/>
    </location>
</feature>
<feature type="region of interest" description="Disordered" evidence="1">
    <location>
        <begin position="90"/>
        <end position="181"/>
    </location>
</feature>
<accession>A0A7S2P0S4</accession>
<feature type="compositionally biased region" description="Basic and acidic residues" evidence="1">
    <location>
        <begin position="128"/>
        <end position="137"/>
    </location>
</feature>
<reference evidence="2" key="1">
    <citation type="submission" date="2021-01" db="EMBL/GenBank/DDBJ databases">
        <authorList>
            <person name="Corre E."/>
            <person name="Pelletier E."/>
            <person name="Niang G."/>
            <person name="Scheremetjew M."/>
            <person name="Finn R."/>
            <person name="Kale V."/>
            <person name="Holt S."/>
            <person name="Cochrane G."/>
            <person name="Meng A."/>
            <person name="Brown T."/>
            <person name="Cohen L."/>
        </authorList>
    </citation>
    <scope>NUCLEOTIDE SEQUENCE</scope>
    <source>
        <strain evidence="2">B650</strain>
    </source>
</reference>
<gene>
    <name evidence="2" type="ORF">LDAN0321_LOCUS6762</name>
</gene>
<dbReference type="AlphaFoldDB" id="A0A7S2P0S4"/>
<proteinExistence type="predicted"/>